<dbReference type="InterPro" id="IPR006566">
    <property type="entry name" value="FBD"/>
</dbReference>
<name>A0A498KAK5_MALDO</name>
<evidence type="ECO:0000313" key="3">
    <source>
        <dbReference type="EMBL" id="RXI02865.1"/>
    </source>
</evidence>
<evidence type="ECO:0000313" key="4">
    <source>
        <dbReference type="Proteomes" id="UP000290289"/>
    </source>
</evidence>
<keyword evidence="1" id="KW-0732">Signal</keyword>
<dbReference type="Pfam" id="PF14244">
    <property type="entry name" value="Retrotran_gag_3"/>
    <property type="match status" value="1"/>
</dbReference>
<evidence type="ECO:0000259" key="2">
    <source>
        <dbReference type="SMART" id="SM00579"/>
    </source>
</evidence>
<dbReference type="SMART" id="SM00579">
    <property type="entry name" value="FBD"/>
    <property type="match status" value="1"/>
</dbReference>
<accession>A0A498KAK5</accession>
<dbReference type="AlphaFoldDB" id="A0A498KAK5"/>
<dbReference type="Proteomes" id="UP000290289">
    <property type="component" value="Chromosome 3"/>
</dbReference>
<dbReference type="InterPro" id="IPR040361">
    <property type="entry name" value="TPD1"/>
</dbReference>
<evidence type="ECO:0000256" key="1">
    <source>
        <dbReference type="ARBA" id="ARBA00022729"/>
    </source>
</evidence>
<dbReference type="PANTHER" id="PTHR31900">
    <property type="entry name" value="F-BOX/RNI SUPERFAMILY PROTEIN-RELATED"/>
    <property type="match status" value="1"/>
</dbReference>
<dbReference type="InterPro" id="IPR050232">
    <property type="entry name" value="FBL13/AtMIF1-like"/>
</dbReference>
<dbReference type="PANTHER" id="PTHR31900:SF34">
    <property type="entry name" value="EMB|CAB62440.1-RELATED"/>
    <property type="match status" value="1"/>
</dbReference>
<dbReference type="EMBL" id="RDQH01000329">
    <property type="protein sequence ID" value="RXI02865.1"/>
    <property type="molecule type" value="Genomic_DNA"/>
</dbReference>
<dbReference type="Pfam" id="PF24068">
    <property type="entry name" value="TPD1_C"/>
    <property type="match status" value="1"/>
</dbReference>
<organism evidence="3 4">
    <name type="scientific">Malus domestica</name>
    <name type="common">Apple</name>
    <name type="synonym">Pyrus malus</name>
    <dbReference type="NCBI Taxonomy" id="3750"/>
    <lineage>
        <taxon>Eukaryota</taxon>
        <taxon>Viridiplantae</taxon>
        <taxon>Streptophyta</taxon>
        <taxon>Embryophyta</taxon>
        <taxon>Tracheophyta</taxon>
        <taxon>Spermatophyta</taxon>
        <taxon>Magnoliopsida</taxon>
        <taxon>eudicotyledons</taxon>
        <taxon>Gunneridae</taxon>
        <taxon>Pentapetalae</taxon>
        <taxon>rosids</taxon>
        <taxon>fabids</taxon>
        <taxon>Rosales</taxon>
        <taxon>Rosaceae</taxon>
        <taxon>Amygdaloideae</taxon>
        <taxon>Maleae</taxon>
        <taxon>Malus</taxon>
    </lineage>
</organism>
<comment type="caution">
    <text evidence="3">The sequence shown here is derived from an EMBL/GenBank/DDBJ whole genome shotgun (WGS) entry which is preliminary data.</text>
</comment>
<dbReference type="InterPro" id="IPR029472">
    <property type="entry name" value="Copia-like_N"/>
</dbReference>
<feature type="domain" description="FBD" evidence="2">
    <location>
        <begin position="71"/>
        <end position="146"/>
    </location>
</feature>
<dbReference type="Pfam" id="PF08387">
    <property type="entry name" value="FBD"/>
    <property type="match status" value="1"/>
</dbReference>
<keyword evidence="4" id="KW-1185">Reference proteome</keyword>
<protein>
    <recommendedName>
        <fullName evidence="2">FBD domain-containing protein</fullName>
    </recommendedName>
</protein>
<gene>
    <name evidence="3" type="ORF">DVH24_002943</name>
</gene>
<reference evidence="3" key="1">
    <citation type="submission" date="2018-10" db="EMBL/GenBank/DDBJ databases">
        <title>A high-quality apple genome assembly.</title>
        <authorList>
            <person name="Hu J."/>
        </authorList>
    </citation>
    <scope>NUCLEOTIDE SEQUENCE [LARGE SCALE GENOMIC DNA]</scope>
    <source>
        <tissue evidence="3">Young leaf</tissue>
    </source>
</reference>
<proteinExistence type="predicted"/>
<sequence>MKFGIITTFASCGDLPVFDNLNQLEPDFSDCDYSELLTKLLKSSPKLENLVIKQYSNAEDEEFDPPEAVPICLMSHLKITTVNEFRGRPHDKEVVTYLLKNGEVLNKMSVSTTKAFGDRQCAEENALWKEVLLFRRGSKTCQFRTANARNRQAETKNRTLPCNIVFKKLGKIHLSCGSFQSERLINPKIFRRLSNIDCLVNDGNPIAYGATVSFQYVAPNRSSKLRPIFDLLSNIHNLMPMELDCVNFSGWRYRIVTILRAYNLIGYVDGSLKCPDKFIVQDSTTGEVL</sequence>